<reference evidence="7" key="1">
    <citation type="submission" date="2022-07" db="EMBL/GenBank/DDBJ databases">
        <title>Phylogenomic reconstructions and comparative analyses of Kickxellomycotina fungi.</title>
        <authorList>
            <person name="Reynolds N.K."/>
            <person name="Stajich J.E."/>
            <person name="Barry K."/>
            <person name="Grigoriev I.V."/>
            <person name="Crous P."/>
            <person name="Smith M.E."/>
        </authorList>
    </citation>
    <scope>NUCLEOTIDE SEQUENCE</scope>
    <source>
        <strain evidence="7">NBRC 32514</strain>
    </source>
</reference>
<dbReference type="InterPro" id="IPR004843">
    <property type="entry name" value="Calcineurin-like_PHP"/>
</dbReference>
<dbReference type="PANTHER" id="PTHR13315:SF4">
    <property type="entry name" value="METALLOPHOSPHOESTERASE, ISOFORM E"/>
    <property type="match status" value="1"/>
</dbReference>
<dbReference type="PANTHER" id="PTHR13315">
    <property type="entry name" value="METALLO PHOSPHOESTERASE RELATED"/>
    <property type="match status" value="1"/>
</dbReference>
<dbReference type="OrthoDB" id="5977743at2759"/>
<sequence length="451" mass="51255">MTYTRRLATRALRVYWVLLLLVGEIGLYQWHIGSCKWPTKDSAAPNEPLPTTVAIIADPQIVDHYSYNQTGLLLRTVEFFTDIYIRKSYRFLQTIRQPSHVIFLGDLMDGGREWTDDQWATEYLRYRSIFATRFPQSTKIFDMAGNHDIGIGNTVVKSALDRFHRRIGPTNVVIEDIGGHDIVLLDTLTLESDDPEVSHHSRSLVERLADDVSSYARPRLLFTHVPMRRPAQTYCGPERQSARKYLPDRSGYQFRDQLFQNTTDYLLNKIRPHAVFSGDDHDSCTVEHPIDPTGHSVRKSATEYTIGAFGWASGVPIASYALLTLYPGSSAIEPVYLVQRCFLPYQLGIYEVYIASFMATLILVAAVCYRGSHSWHPATVRSLDGNEDEQHLISHSAANDPNGLPLPAGMQPGRWSFSKRGCLLQMMYILKDLFIVGLPTYIACILFFYIF</sequence>
<feature type="domain" description="Calcineurin-like phosphoesterase" evidence="6">
    <location>
        <begin position="52"/>
        <end position="281"/>
    </location>
</feature>
<evidence type="ECO:0000313" key="7">
    <source>
        <dbReference type="EMBL" id="KAJ1724617.1"/>
    </source>
</evidence>
<dbReference type="InterPro" id="IPR033308">
    <property type="entry name" value="PGAP5/Cdc1/Ted1"/>
</dbReference>
<dbReference type="GO" id="GO:0016020">
    <property type="term" value="C:membrane"/>
    <property type="evidence" value="ECO:0007669"/>
    <property type="project" value="UniProtKB-SubCell"/>
</dbReference>
<dbReference type="Proteomes" id="UP001149813">
    <property type="component" value="Unassembled WGS sequence"/>
</dbReference>
<comment type="subcellular location">
    <subcellularLocation>
        <location evidence="1">Membrane</location>
        <topology evidence="1">Multi-pass membrane protein</topology>
    </subcellularLocation>
</comment>
<evidence type="ECO:0000256" key="5">
    <source>
        <dbReference type="SAM" id="Phobius"/>
    </source>
</evidence>
<evidence type="ECO:0000256" key="3">
    <source>
        <dbReference type="ARBA" id="ARBA00022989"/>
    </source>
</evidence>
<proteinExistence type="predicted"/>
<evidence type="ECO:0000313" key="8">
    <source>
        <dbReference type="Proteomes" id="UP001149813"/>
    </source>
</evidence>
<evidence type="ECO:0000256" key="4">
    <source>
        <dbReference type="ARBA" id="ARBA00023136"/>
    </source>
</evidence>
<evidence type="ECO:0000256" key="2">
    <source>
        <dbReference type="ARBA" id="ARBA00022692"/>
    </source>
</evidence>
<dbReference type="GO" id="GO:0006506">
    <property type="term" value="P:GPI anchor biosynthetic process"/>
    <property type="evidence" value="ECO:0007669"/>
    <property type="project" value="InterPro"/>
</dbReference>
<accession>A0A9W8CV85</accession>
<dbReference type="EMBL" id="JANBOJ010000026">
    <property type="protein sequence ID" value="KAJ1724617.1"/>
    <property type="molecule type" value="Genomic_DNA"/>
</dbReference>
<dbReference type="GO" id="GO:0005783">
    <property type="term" value="C:endoplasmic reticulum"/>
    <property type="evidence" value="ECO:0007669"/>
    <property type="project" value="TreeGrafter"/>
</dbReference>
<dbReference type="GO" id="GO:0016787">
    <property type="term" value="F:hydrolase activity"/>
    <property type="evidence" value="ECO:0007669"/>
    <property type="project" value="InterPro"/>
</dbReference>
<name>A0A9W8CV85_9FUNG</name>
<gene>
    <name evidence="7" type="ORF">LPJ53_001153</name>
</gene>
<feature type="transmembrane region" description="Helical" evidence="5">
    <location>
        <begin position="428"/>
        <end position="450"/>
    </location>
</feature>
<comment type="caution">
    <text evidence="7">The sequence shown here is derived from an EMBL/GenBank/DDBJ whole genome shotgun (WGS) entry which is preliminary data.</text>
</comment>
<dbReference type="SUPFAM" id="SSF56300">
    <property type="entry name" value="Metallo-dependent phosphatases"/>
    <property type="match status" value="1"/>
</dbReference>
<organism evidence="7 8">
    <name type="scientific">Coemansia erecta</name>
    <dbReference type="NCBI Taxonomy" id="147472"/>
    <lineage>
        <taxon>Eukaryota</taxon>
        <taxon>Fungi</taxon>
        <taxon>Fungi incertae sedis</taxon>
        <taxon>Zoopagomycota</taxon>
        <taxon>Kickxellomycotina</taxon>
        <taxon>Kickxellomycetes</taxon>
        <taxon>Kickxellales</taxon>
        <taxon>Kickxellaceae</taxon>
        <taxon>Coemansia</taxon>
    </lineage>
</organism>
<dbReference type="InterPro" id="IPR029052">
    <property type="entry name" value="Metallo-depent_PP-like"/>
</dbReference>
<dbReference type="AlphaFoldDB" id="A0A9W8CV85"/>
<keyword evidence="8" id="KW-1185">Reference proteome</keyword>
<protein>
    <recommendedName>
        <fullName evidence="6">Calcineurin-like phosphoesterase domain-containing protein</fullName>
    </recommendedName>
</protein>
<keyword evidence="4 5" id="KW-0472">Membrane</keyword>
<dbReference type="Pfam" id="PF00149">
    <property type="entry name" value="Metallophos"/>
    <property type="match status" value="1"/>
</dbReference>
<keyword evidence="3 5" id="KW-1133">Transmembrane helix</keyword>
<keyword evidence="2 5" id="KW-0812">Transmembrane</keyword>
<feature type="transmembrane region" description="Helical" evidence="5">
    <location>
        <begin position="347"/>
        <end position="369"/>
    </location>
</feature>
<evidence type="ECO:0000256" key="1">
    <source>
        <dbReference type="ARBA" id="ARBA00004141"/>
    </source>
</evidence>
<dbReference type="Gene3D" id="3.60.21.10">
    <property type="match status" value="1"/>
</dbReference>
<evidence type="ECO:0000259" key="6">
    <source>
        <dbReference type="Pfam" id="PF00149"/>
    </source>
</evidence>